<comment type="caution">
    <text evidence="1">The sequence shown here is derived from an EMBL/GenBank/DDBJ whole genome shotgun (WGS) entry which is preliminary data.</text>
</comment>
<dbReference type="EMBL" id="VCYH01000010">
    <property type="protein sequence ID" value="MDN7025854.1"/>
    <property type="molecule type" value="Genomic_DNA"/>
</dbReference>
<protein>
    <submittedName>
        <fullName evidence="1">Uncharacterized protein</fullName>
    </submittedName>
</protein>
<gene>
    <name evidence="1" type="ORF">FGU65_13350</name>
</gene>
<keyword evidence="2" id="KW-1185">Reference proteome</keyword>
<sequence length="241" mass="27059">MKPKTILLLQLLLLLLTVPVSASAGFEISGTYTEEGQRWLNEHWGENITNGDLQRIAYDPEIVRQIEENVDPKTLEEFRSQPHYWGSREPWGDEGHPECPYGANVWNESGPVQISALSDAEKKEMLLENVVTDRSGYRIVGRMNNSVSEGEIASFQREMPEGLSAFGFDLFWENRSSSLKATIFAPDGVMGPYYDADDGRENGRIFLHVSRPEGIAPGDWYVVVEAEKAPAGGQPFMMVIY</sequence>
<evidence type="ECO:0000313" key="1">
    <source>
        <dbReference type="EMBL" id="MDN7025854.1"/>
    </source>
</evidence>
<accession>A0ABT8MD30</accession>
<name>A0ABT8MD30_9EURY</name>
<evidence type="ECO:0000313" key="2">
    <source>
        <dbReference type="Proteomes" id="UP001168338"/>
    </source>
</evidence>
<dbReference type="Proteomes" id="UP001168338">
    <property type="component" value="Unassembled WGS sequence"/>
</dbReference>
<reference evidence="1" key="1">
    <citation type="submission" date="2019-05" db="EMBL/GenBank/DDBJ databases">
        <title>Methanoculleus sp. FWC-SCC1, a methanogenic archaeon isolated from deep marine cold seep.</title>
        <authorList>
            <person name="Chen Y.-W."/>
            <person name="Chen S.-C."/>
            <person name="Teng N.-H."/>
            <person name="Lai M.-C."/>
        </authorList>
    </citation>
    <scope>NUCLEOTIDE SEQUENCE</scope>
    <source>
        <strain evidence="1">FWC-SCC1</strain>
    </source>
</reference>
<proteinExistence type="predicted"/>
<dbReference type="RefSeq" id="WP_301665046.1">
    <property type="nucleotide sequence ID" value="NZ_VCYH01000010.1"/>
</dbReference>
<organism evidence="1 2">
    <name type="scientific">Methanoculleus frigidifontis</name>
    <dbReference type="NCBI Taxonomy" id="2584085"/>
    <lineage>
        <taxon>Archaea</taxon>
        <taxon>Methanobacteriati</taxon>
        <taxon>Methanobacteriota</taxon>
        <taxon>Stenosarchaea group</taxon>
        <taxon>Methanomicrobia</taxon>
        <taxon>Methanomicrobiales</taxon>
        <taxon>Methanomicrobiaceae</taxon>
        <taxon>Methanoculleus</taxon>
    </lineage>
</organism>